<keyword evidence="1" id="KW-0808">Transferase</keyword>
<evidence type="ECO:0000313" key="5">
    <source>
        <dbReference type="Proteomes" id="UP000637383"/>
    </source>
</evidence>
<feature type="domain" description="N-acetyltransferase" evidence="3">
    <location>
        <begin position="1"/>
        <end position="155"/>
    </location>
</feature>
<dbReference type="Gene3D" id="3.40.630.30">
    <property type="match status" value="1"/>
</dbReference>
<reference evidence="4 5" key="1">
    <citation type="journal article" date="2020" name="ISME J.">
        <title>Comparative genomics reveals insights into cyanobacterial evolution and habitat adaptation.</title>
        <authorList>
            <person name="Chen M.Y."/>
            <person name="Teng W.K."/>
            <person name="Zhao L."/>
            <person name="Hu C.X."/>
            <person name="Zhou Y.K."/>
            <person name="Han B.P."/>
            <person name="Song L.R."/>
            <person name="Shu W.S."/>
        </authorList>
    </citation>
    <scope>NUCLEOTIDE SEQUENCE [LARGE SCALE GENOMIC DNA]</scope>
    <source>
        <strain evidence="4 5">FACHB-159</strain>
    </source>
</reference>
<dbReference type="PANTHER" id="PTHR43877:SF2">
    <property type="entry name" value="AMINOALKYLPHOSPHONATE N-ACETYLTRANSFERASE-RELATED"/>
    <property type="match status" value="1"/>
</dbReference>
<evidence type="ECO:0000256" key="2">
    <source>
        <dbReference type="ARBA" id="ARBA00023315"/>
    </source>
</evidence>
<dbReference type="RefSeq" id="WP_190954631.1">
    <property type="nucleotide sequence ID" value="NZ_JACJTU010000006.1"/>
</dbReference>
<organism evidence="4 5">
    <name type="scientific">Nostoc paludosum FACHB-159</name>
    <dbReference type="NCBI Taxonomy" id="2692908"/>
    <lineage>
        <taxon>Bacteria</taxon>
        <taxon>Bacillati</taxon>
        <taxon>Cyanobacteriota</taxon>
        <taxon>Cyanophyceae</taxon>
        <taxon>Nostocales</taxon>
        <taxon>Nostocaceae</taxon>
        <taxon>Nostoc</taxon>
    </lineage>
</organism>
<proteinExistence type="predicted"/>
<name>A0ABR8K6I1_9NOSO</name>
<dbReference type="PANTHER" id="PTHR43877">
    <property type="entry name" value="AMINOALKYLPHOSPHONATE N-ACETYLTRANSFERASE-RELATED-RELATED"/>
    <property type="match status" value="1"/>
</dbReference>
<keyword evidence="5" id="KW-1185">Reference proteome</keyword>
<evidence type="ECO:0000256" key="1">
    <source>
        <dbReference type="ARBA" id="ARBA00022679"/>
    </source>
</evidence>
<dbReference type="Proteomes" id="UP000637383">
    <property type="component" value="Unassembled WGS sequence"/>
</dbReference>
<dbReference type="InterPro" id="IPR000182">
    <property type="entry name" value="GNAT_dom"/>
</dbReference>
<comment type="caution">
    <text evidence="4">The sequence shown here is derived from an EMBL/GenBank/DDBJ whole genome shotgun (WGS) entry which is preliminary data.</text>
</comment>
<sequence>MLIRPASTGDVPAVLPMVAKICALHEFWDSAKYGFLTHPEQRYEKWLTRLANSERSVFLVSENQAQLIGFLVATIEQEIPIYRLQEFAFIHDIWVESEYRKNGIARQMIIQAVERFSQMGIKQIRLDTANANEASRRLFASCGFRISTIEMLREL</sequence>
<protein>
    <submittedName>
        <fullName evidence="4">GNAT family N-acetyltransferase</fullName>
    </submittedName>
</protein>
<gene>
    <name evidence="4" type="ORF">H6H03_08175</name>
</gene>
<evidence type="ECO:0000259" key="3">
    <source>
        <dbReference type="PROSITE" id="PS51186"/>
    </source>
</evidence>
<dbReference type="CDD" id="cd04301">
    <property type="entry name" value="NAT_SF"/>
    <property type="match status" value="1"/>
</dbReference>
<dbReference type="InterPro" id="IPR016181">
    <property type="entry name" value="Acyl_CoA_acyltransferase"/>
</dbReference>
<keyword evidence="2" id="KW-0012">Acyltransferase</keyword>
<dbReference type="PROSITE" id="PS51186">
    <property type="entry name" value="GNAT"/>
    <property type="match status" value="1"/>
</dbReference>
<dbReference type="InterPro" id="IPR050832">
    <property type="entry name" value="Bact_Acetyltransf"/>
</dbReference>
<dbReference type="EMBL" id="JACJTU010000006">
    <property type="protein sequence ID" value="MBD2733890.1"/>
    <property type="molecule type" value="Genomic_DNA"/>
</dbReference>
<accession>A0ABR8K6I1</accession>
<evidence type="ECO:0000313" key="4">
    <source>
        <dbReference type="EMBL" id="MBD2733890.1"/>
    </source>
</evidence>
<dbReference type="SUPFAM" id="SSF55729">
    <property type="entry name" value="Acyl-CoA N-acyltransferases (Nat)"/>
    <property type="match status" value="1"/>
</dbReference>
<dbReference type="Pfam" id="PF00583">
    <property type="entry name" value="Acetyltransf_1"/>
    <property type="match status" value="1"/>
</dbReference>